<evidence type="ECO:0000256" key="1">
    <source>
        <dbReference type="SAM" id="MobiDB-lite"/>
    </source>
</evidence>
<feature type="region of interest" description="Disordered" evidence="1">
    <location>
        <begin position="157"/>
        <end position="185"/>
    </location>
</feature>
<reference evidence="2 3" key="1">
    <citation type="submission" date="2019-01" db="EMBL/GenBank/DDBJ databases">
        <title>Draft genome sequence of Psathyrella aberdarensis IHI B618.</title>
        <authorList>
            <person name="Buettner E."/>
            <person name="Kellner H."/>
        </authorList>
    </citation>
    <scope>NUCLEOTIDE SEQUENCE [LARGE SCALE GENOMIC DNA]</scope>
    <source>
        <strain evidence="2 3">IHI B618</strain>
    </source>
</reference>
<dbReference type="OrthoDB" id="2844136at2759"/>
<proteinExistence type="predicted"/>
<organism evidence="2 3">
    <name type="scientific">Candolleomyces aberdarensis</name>
    <dbReference type="NCBI Taxonomy" id="2316362"/>
    <lineage>
        <taxon>Eukaryota</taxon>
        <taxon>Fungi</taxon>
        <taxon>Dikarya</taxon>
        <taxon>Basidiomycota</taxon>
        <taxon>Agaricomycotina</taxon>
        <taxon>Agaricomycetes</taxon>
        <taxon>Agaricomycetidae</taxon>
        <taxon>Agaricales</taxon>
        <taxon>Agaricineae</taxon>
        <taxon>Psathyrellaceae</taxon>
        <taxon>Candolleomyces</taxon>
    </lineage>
</organism>
<comment type="caution">
    <text evidence="2">The sequence shown here is derived from an EMBL/GenBank/DDBJ whole genome shotgun (WGS) entry which is preliminary data.</text>
</comment>
<evidence type="ECO:0000313" key="3">
    <source>
        <dbReference type="Proteomes" id="UP000290288"/>
    </source>
</evidence>
<evidence type="ECO:0000313" key="2">
    <source>
        <dbReference type="EMBL" id="RXW16120.1"/>
    </source>
</evidence>
<protein>
    <submittedName>
        <fullName evidence="2">Uncharacterized protein</fullName>
    </submittedName>
</protein>
<dbReference type="Proteomes" id="UP000290288">
    <property type="component" value="Unassembled WGS sequence"/>
</dbReference>
<accession>A0A4Q2D965</accession>
<keyword evidence="3" id="KW-1185">Reference proteome</keyword>
<dbReference type="AlphaFoldDB" id="A0A4Q2D965"/>
<dbReference type="EMBL" id="SDEE01000473">
    <property type="protein sequence ID" value="RXW16120.1"/>
    <property type="molecule type" value="Genomic_DNA"/>
</dbReference>
<feature type="compositionally biased region" description="Basic and acidic residues" evidence="1">
    <location>
        <begin position="163"/>
        <end position="174"/>
    </location>
</feature>
<sequence>MWPNPRSEYTELTYKDTHIFPSLQSLTIADIKIYNDETARLGFLLMERMSRNVHTLILSDHQSSLISVLSRAYPYNRDGGFTEDALWPDALDISIDFEINGYNSNHCLEQYASWCMEITKRWENVQVLRLPPIWVDMWLSRLKQPVNVMEPPFRRSNFVQEDAQQKAERGSLGEREEEDAGDGAEGPWSLAAYDASIRGHPVRIIPLEEVIPRCWPPGSRSTPFNTLNSEQFEPFNVEFARVSAVGTVYD</sequence>
<name>A0A4Q2D965_9AGAR</name>
<gene>
    <name evidence="2" type="ORF">EST38_g9737</name>
</gene>